<evidence type="ECO:0000313" key="2">
    <source>
        <dbReference type="Proteomes" id="UP001589665"/>
    </source>
</evidence>
<reference evidence="1 2" key="1">
    <citation type="submission" date="2024-09" db="EMBL/GenBank/DDBJ databases">
        <authorList>
            <person name="Sun Q."/>
            <person name="Mori K."/>
        </authorList>
    </citation>
    <scope>NUCLEOTIDE SEQUENCE [LARGE SCALE GENOMIC DNA]</scope>
    <source>
        <strain evidence="1 2">JCM 13034</strain>
    </source>
</reference>
<dbReference type="SUPFAM" id="SSF158446">
    <property type="entry name" value="IVS-encoded protein-like"/>
    <property type="match status" value="1"/>
</dbReference>
<comment type="caution">
    <text evidence="1">The sequence shown here is derived from an EMBL/GenBank/DDBJ whole genome shotgun (WGS) entry which is preliminary data.</text>
</comment>
<dbReference type="PANTHER" id="PTHR38471:SF2">
    <property type="entry name" value="FOUR HELIX BUNDLE PROTEIN"/>
    <property type="match status" value="1"/>
</dbReference>
<keyword evidence="2" id="KW-1185">Reference proteome</keyword>
<dbReference type="InterPro" id="IPR036583">
    <property type="entry name" value="23S_rRNA_IVS_sf"/>
</dbReference>
<dbReference type="PANTHER" id="PTHR38471">
    <property type="entry name" value="FOUR HELIX BUNDLE PROTEIN"/>
    <property type="match status" value="1"/>
</dbReference>
<gene>
    <name evidence="1" type="ORF">ACFFT3_05005</name>
</gene>
<dbReference type="Proteomes" id="UP001589665">
    <property type="component" value="Unassembled WGS sequence"/>
</dbReference>
<sequence>MRNFRKYQVWELGHQITLDVYKLTNVFPKDDQYGLTSQMRRASSSISANIAEGLWKRK</sequence>
<proteinExistence type="predicted"/>
<dbReference type="Pfam" id="PF05635">
    <property type="entry name" value="23S_rRNA_IVP"/>
    <property type="match status" value="1"/>
</dbReference>
<dbReference type="EMBL" id="JBHMDX010000004">
    <property type="protein sequence ID" value="MFB9271239.1"/>
    <property type="molecule type" value="Genomic_DNA"/>
</dbReference>
<accession>A0ABV5JY77</accession>
<protein>
    <submittedName>
        <fullName evidence="1">Four helix bundle protein</fullName>
    </submittedName>
</protein>
<name>A0ABV5JY77_9FLAO</name>
<dbReference type="RefSeq" id="WP_240035472.1">
    <property type="nucleotide sequence ID" value="NZ_BMNS01000007.1"/>
</dbReference>
<organism evidence="1 2">
    <name type="scientific">Lutibacter litoralis</name>
    <dbReference type="NCBI Taxonomy" id="321268"/>
    <lineage>
        <taxon>Bacteria</taxon>
        <taxon>Pseudomonadati</taxon>
        <taxon>Bacteroidota</taxon>
        <taxon>Flavobacteriia</taxon>
        <taxon>Flavobacteriales</taxon>
        <taxon>Flavobacteriaceae</taxon>
        <taxon>Lutibacter</taxon>
    </lineage>
</organism>
<dbReference type="Gene3D" id="1.20.1440.60">
    <property type="entry name" value="23S rRNA-intervening sequence"/>
    <property type="match status" value="1"/>
</dbReference>
<dbReference type="NCBIfam" id="TIGR02436">
    <property type="entry name" value="four helix bundle protein"/>
    <property type="match status" value="1"/>
</dbReference>
<evidence type="ECO:0000313" key="1">
    <source>
        <dbReference type="EMBL" id="MFB9271239.1"/>
    </source>
</evidence>
<dbReference type="InterPro" id="IPR012657">
    <property type="entry name" value="23S_rRNA-intervening_sequence"/>
</dbReference>